<protein>
    <submittedName>
        <fullName evidence="1">Uncharacterized protein</fullName>
    </submittedName>
</protein>
<proteinExistence type="predicted"/>
<evidence type="ECO:0000313" key="1">
    <source>
        <dbReference type="EMBL" id="TFK52563.1"/>
    </source>
</evidence>
<sequence>MDYPDILIFILLFSGTSVRLHLLERNASGAHETCKLIARGRARYPLSLLPRISICMHKSYDSSAVLIASIRGRISAGPRHSFEQHSYNTITMTSAYHR</sequence>
<dbReference type="Proteomes" id="UP000305948">
    <property type="component" value="Unassembled WGS sequence"/>
</dbReference>
<name>A0A5C3N5L4_9AGAM</name>
<organism evidence="1 2">
    <name type="scientific">Heliocybe sulcata</name>
    <dbReference type="NCBI Taxonomy" id="5364"/>
    <lineage>
        <taxon>Eukaryota</taxon>
        <taxon>Fungi</taxon>
        <taxon>Dikarya</taxon>
        <taxon>Basidiomycota</taxon>
        <taxon>Agaricomycotina</taxon>
        <taxon>Agaricomycetes</taxon>
        <taxon>Gloeophyllales</taxon>
        <taxon>Gloeophyllaceae</taxon>
        <taxon>Heliocybe</taxon>
    </lineage>
</organism>
<accession>A0A5C3N5L4</accession>
<gene>
    <name evidence="1" type="ORF">OE88DRAFT_1419546</name>
</gene>
<dbReference type="EMBL" id="ML213509">
    <property type="protein sequence ID" value="TFK52563.1"/>
    <property type="molecule type" value="Genomic_DNA"/>
</dbReference>
<dbReference type="AlphaFoldDB" id="A0A5C3N5L4"/>
<keyword evidence="2" id="KW-1185">Reference proteome</keyword>
<reference evidence="1 2" key="1">
    <citation type="journal article" date="2019" name="Nat. Ecol. Evol.">
        <title>Megaphylogeny resolves global patterns of mushroom evolution.</title>
        <authorList>
            <person name="Varga T."/>
            <person name="Krizsan K."/>
            <person name="Foldi C."/>
            <person name="Dima B."/>
            <person name="Sanchez-Garcia M."/>
            <person name="Sanchez-Ramirez S."/>
            <person name="Szollosi G.J."/>
            <person name="Szarkandi J.G."/>
            <person name="Papp V."/>
            <person name="Albert L."/>
            <person name="Andreopoulos W."/>
            <person name="Angelini C."/>
            <person name="Antonin V."/>
            <person name="Barry K.W."/>
            <person name="Bougher N.L."/>
            <person name="Buchanan P."/>
            <person name="Buyck B."/>
            <person name="Bense V."/>
            <person name="Catcheside P."/>
            <person name="Chovatia M."/>
            <person name="Cooper J."/>
            <person name="Damon W."/>
            <person name="Desjardin D."/>
            <person name="Finy P."/>
            <person name="Geml J."/>
            <person name="Haridas S."/>
            <person name="Hughes K."/>
            <person name="Justo A."/>
            <person name="Karasinski D."/>
            <person name="Kautmanova I."/>
            <person name="Kiss B."/>
            <person name="Kocsube S."/>
            <person name="Kotiranta H."/>
            <person name="LaButti K.M."/>
            <person name="Lechner B.E."/>
            <person name="Liimatainen K."/>
            <person name="Lipzen A."/>
            <person name="Lukacs Z."/>
            <person name="Mihaltcheva S."/>
            <person name="Morgado L.N."/>
            <person name="Niskanen T."/>
            <person name="Noordeloos M.E."/>
            <person name="Ohm R.A."/>
            <person name="Ortiz-Santana B."/>
            <person name="Ovrebo C."/>
            <person name="Racz N."/>
            <person name="Riley R."/>
            <person name="Savchenko A."/>
            <person name="Shiryaev A."/>
            <person name="Soop K."/>
            <person name="Spirin V."/>
            <person name="Szebenyi C."/>
            <person name="Tomsovsky M."/>
            <person name="Tulloss R.E."/>
            <person name="Uehling J."/>
            <person name="Grigoriev I.V."/>
            <person name="Vagvolgyi C."/>
            <person name="Papp T."/>
            <person name="Martin F.M."/>
            <person name="Miettinen O."/>
            <person name="Hibbett D.S."/>
            <person name="Nagy L.G."/>
        </authorList>
    </citation>
    <scope>NUCLEOTIDE SEQUENCE [LARGE SCALE GENOMIC DNA]</scope>
    <source>
        <strain evidence="1 2">OMC1185</strain>
    </source>
</reference>
<evidence type="ECO:0000313" key="2">
    <source>
        <dbReference type="Proteomes" id="UP000305948"/>
    </source>
</evidence>